<evidence type="ECO:0000259" key="3">
    <source>
        <dbReference type="SMART" id="SM00894"/>
    </source>
</evidence>
<gene>
    <name evidence="4" type="ORF">HW561_11695</name>
</gene>
<evidence type="ECO:0000256" key="2">
    <source>
        <dbReference type="SAM" id="Phobius"/>
    </source>
</evidence>
<feature type="transmembrane region" description="Helical" evidence="2">
    <location>
        <begin position="67"/>
        <end position="87"/>
    </location>
</feature>
<keyword evidence="5" id="KW-1185">Reference proteome</keyword>
<accession>A0ABX2PST0</accession>
<feature type="compositionally biased region" description="Polar residues" evidence="1">
    <location>
        <begin position="112"/>
        <end position="130"/>
    </location>
</feature>
<keyword evidence="2" id="KW-0812">Transmembrane</keyword>
<evidence type="ECO:0000256" key="1">
    <source>
        <dbReference type="SAM" id="MobiDB-lite"/>
    </source>
</evidence>
<keyword evidence="2" id="KW-1133">Transmembrane helix</keyword>
<dbReference type="RefSeq" id="WP_176864933.1">
    <property type="nucleotide sequence ID" value="NZ_JABXWT010000005.1"/>
</dbReference>
<feature type="transmembrane region" description="Helical" evidence="2">
    <location>
        <begin position="36"/>
        <end position="55"/>
    </location>
</feature>
<reference evidence="4 5" key="1">
    <citation type="submission" date="2020-06" db="EMBL/GenBank/DDBJ databases">
        <authorList>
            <person name="Cao W.R."/>
        </authorList>
    </citation>
    <scope>NUCLEOTIDE SEQUENCE [LARGE SCALE GENOMIC DNA]</scope>
    <source>
        <strain evidence="4 5">B1Z28</strain>
    </source>
</reference>
<dbReference type="SMART" id="SM00894">
    <property type="entry name" value="Excalibur"/>
    <property type="match status" value="1"/>
</dbReference>
<comment type="caution">
    <text evidence="4">The sequence shown here is derived from an EMBL/GenBank/DDBJ whole genome shotgun (WGS) entry which is preliminary data.</text>
</comment>
<organism evidence="4 5">
    <name type="scientific">Ruegeria haliotis</name>
    <dbReference type="NCBI Taxonomy" id="2747601"/>
    <lineage>
        <taxon>Bacteria</taxon>
        <taxon>Pseudomonadati</taxon>
        <taxon>Pseudomonadota</taxon>
        <taxon>Alphaproteobacteria</taxon>
        <taxon>Rhodobacterales</taxon>
        <taxon>Roseobacteraceae</taxon>
        <taxon>Ruegeria</taxon>
    </lineage>
</organism>
<evidence type="ECO:0000313" key="4">
    <source>
        <dbReference type="EMBL" id="NVO56451.1"/>
    </source>
</evidence>
<keyword evidence="2" id="KW-0472">Membrane</keyword>
<proteinExistence type="predicted"/>
<dbReference type="Proteomes" id="UP000630805">
    <property type="component" value="Unassembled WGS sequence"/>
</dbReference>
<name>A0ABX2PST0_9RHOB</name>
<protein>
    <submittedName>
        <fullName evidence="4">Excalibur calcium-binding domain-containing protein</fullName>
    </submittedName>
</protein>
<sequence>MFRKPAQDEVDLNPRLSKRQRRADALRRRALSPLRILIMVLALPLTTGLIAASVFLRISDYDRNEAVIHLIALAGCDAVQAIGVGPFRKGQPGYHKRNDPDGDGVACGTAKPTFTRQAVPQGSTTPSARSVGSAKFVRP</sequence>
<evidence type="ECO:0000313" key="5">
    <source>
        <dbReference type="Proteomes" id="UP000630805"/>
    </source>
</evidence>
<feature type="domain" description="Excalibur calcium-binding" evidence="3">
    <location>
        <begin position="72"/>
        <end position="108"/>
    </location>
</feature>
<feature type="region of interest" description="Disordered" evidence="1">
    <location>
        <begin position="89"/>
        <end position="139"/>
    </location>
</feature>
<dbReference type="InterPro" id="IPR008613">
    <property type="entry name" value="Excalibur_Ca-bd_domain"/>
</dbReference>
<dbReference type="Pfam" id="PF05901">
    <property type="entry name" value="Excalibur"/>
    <property type="match status" value="1"/>
</dbReference>
<dbReference type="EMBL" id="JABXWT010000005">
    <property type="protein sequence ID" value="NVO56451.1"/>
    <property type="molecule type" value="Genomic_DNA"/>
</dbReference>